<name>A0ABS4CH08_9ENTE</name>
<keyword evidence="1" id="KW-0812">Transmembrane</keyword>
<keyword evidence="3" id="KW-1185">Reference proteome</keyword>
<evidence type="ECO:0008006" key="4">
    <source>
        <dbReference type="Google" id="ProtNLM"/>
    </source>
</evidence>
<proteinExistence type="predicted"/>
<comment type="caution">
    <text evidence="2">The sequence shown here is derived from an EMBL/GenBank/DDBJ whole genome shotgun (WGS) entry which is preliminary data.</text>
</comment>
<organism evidence="2 3">
    <name type="scientific">Enterococcus larvae</name>
    <dbReference type="NCBI Taxonomy" id="2794352"/>
    <lineage>
        <taxon>Bacteria</taxon>
        <taxon>Bacillati</taxon>
        <taxon>Bacillota</taxon>
        <taxon>Bacilli</taxon>
        <taxon>Lactobacillales</taxon>
        <taxon>Enterococcaceae</taxon>
        <taxon>Enterococcus</taxon>
    </lineage>
</organism>
<evidence type="ECO:0000313" key="3">
    <source>
        <dbReference type="Proteomes" id="UP000673375"/>
    </source>
</evidence>
<protein>
    <recommendedName>
        <fullName evidence="4">Integral membrane protein</fullName>
    </recommendedName>
</protein>
<dbReference type="Proteomes" id="UP000673375">
    <property type="component" value="Unassembled WGS sequence"/>
</dbReference>
<dbReference type="InterPro" id="IPR014509">
    <property type="entry name" value="YjdF-like"/>
</dbReference>
<feature type="transmembrane region" description="Helical" evidence="1">
    <location>
        <begin position="68"/>
        <end position="86"/>
    </location>
</feature>
<evidence type="ECO:0000256" key="1">
    <source>
        <dbReference type="SAM" id="Phobius"/>
    </source>
</evidence>
<keyword evidence="1" id="KW-1133">Transmembrane helix</keyword>
<feature type="transmembrane region" description="Helical" evidence="1">
    <location>
        <begin position="36"/>
        <end position="56"/>
    </location>
</feature>
<feature type="transmembrane region" description="Helical" evidence="1">
    <location>
        <begin position="6"/>
        <end position="24"/>
    </location>
</feature>
<dbReference type="Pfam" id="PF09997">
    <property type="entry name" value="DUF2238"/>
    <property type="match status" value="1"/>
</dbReference>
<gene>
    <name evidence="2" type="ORF">I6N96_05345</name>
</gene>
<keyword evidence="1" id="KW-0472">Membrane</keyword>
<evidence type="ECO:0000313" key="2">
    <source>
        <dbReference type="EMBL" id="MBP1045695.1"/>
    </source>
</evidence>
<feature type="transmembrane region" description="Helical" evidence="1">
    <location>
        <begin position="178"/>
        <end position="197"/>
    </location>
</feature>
<accession>A0ABS4CH08</accession>
<feature type="transmembrane region" description="Helical" evidence="1">
    <location>
        <begin position="98"/>
        <end position="118"/>
    </location>
</feature>
<dbReference type="RefSeq" id="WP_209556482.1">
    <property type="nucleotide sequence ID" value="NZ_JAEDXU010000002.1"/>
</dbReference>
<feature type="transmembrane region" description="Helical" evidence="1">
    <location>
        <begin position="124"/>
        <end position="145"/>
    </location>
</feature>
<sequence>MIKTLSLPILSIAAWLTTSLYVYLQGRSVGKINLFLLFQLFIGMLLIFLPTILQKFFHISFPNSLLNFYQLFLILSVFIGTGLNFVNKIPHWDKGLHILCGILFSLLGYSLLTLLVDMTNTQSILHFVLFGFCFSLAVGVLWEFWEFFCDCFLGMNLQQFNGPKQIPKIGQIALMDTMLDLLADFLGALLVAVVTFIQHSTQENYLLRFTILKN</sequence>
<dbReference type="EMBL" id="JAEDXU010000002">
    <property type="protein sequence ID" value="MBP1045695.1"/>
    <property type="molecule type" value="Genomic_DNA"/>
</dbReference>
<reference evidence="2 3" key="1">
    <citation type="submission" date="2020-12" db="EMBL/GenBank/DDBJ databases">
        <title>Vagococcus allomyrinae sp. nov. and Enterococcus lavae sp. nov., isolated from the larvae of Allomyrina dichotoma.</title>
        <authorList>
            <person name="Lee S.D."/>
        </authorList>
    </citation>
    <scope>NUCLEOTIDE SEQUENCE [LARGE SCALE GENOMIC DNA]</scope>
    <source>
        <strain evidence="2 3">BWM-S5</strain>
    </source>
</reference>